<dbReference type="InterPro" id="IPR016181">
    <property type="entry name" value="Acyl_CoA_acyltransferase"/>
</dbReference>
<accession>A0ABV1UIY6</accession>
<dbReference type="PROSITE" id="PS51186">
    <property type="entry name" value="GNAT"/>
    <property type="match status" value="1"/>
</dbReference>
<proteinExistence type="predicted"/>
<evidence type="ECO:0000313" key="4">
    <source>
        <dbReference type="Proteomes" id="UP001470023"/>
    </source>
</evidence>
<evidence type="ECO:0000313" key="3">
    <source>
        <dbReference type="EMBL" id="MER6433689.1"/>
    </source>
</evidence>
<dbReference type="Pfam" id="PF00583">
    <property type="entry name" value="Acetyltransf_1"/>
    <property type="match status" value="1"/>
</dbReference>
<dbReference type="EMBL" id="JBEPAZ010000066">
    <property type="protein sequence ID" value="MER6433689.1"/>
    <property type="molecule type" value="Genomic_DNA"/>
</dbReference>
<dbReference type="GO" id="GO:0016746">
    <property type="term" value="F:acyltransferase activity"/>
    <property type="evidence" value="ECO:0007669"/>
    <property type="project" value="UniProtKB-KW"/>
</dbReference>
<dbReference type="RefSeq" id="WP_352065722.1">
    <property type="nucleotide sequence ID" value="NZ_JBEPAZ010000066.1"/>
</dbReference>
<evidence type="ECO:0000256" key="1">
    <source>
        <dbReference type="SAM" id="MobiDB-lite"/>
    </source>
</evidence>
<keyword evidence="3" id="KW-0012">Acyltransferase</keyword>
<keyword evidence="4" id="KW-1185">Reference proteome</keyword>
<dbReference type="Proteomes" id="UP001470023">
    <property type="component" value="Unassembled WGS sequence"/>
</dbReference>
<dbReference type="InterPro" id="IPR000182">
    <property type="entry name" value="GNAT_dom"/>
</dbReference>
<feature type="region of interest" description="Disordered" evidence="1">
    <location>
        <begin position="1"/>
        <end position="42"/>
    </location>
</feature>
<keyword evidence="3" id="KW-0808">Transferase</keyword>
<dbReference type="CDD" id="cd04301">
    <property type="entry name" value="NAT_SF"/>
    <property type="match status" value="1"/>
</dbReference>
<protein>
    <submittedName>
        <fullName evidence="3">GNAT family N-acetyltransferase</fullName>
        <ecNumber evidence="3">2.3.1.-</ecNumber>
    </submittedName>
</protein>
<dbReference type="Gene3D" id="3.40.630.30">
    <property type="match status" value="1"/>
</dbReference>
<evidence type="ECO:0000259" key="2">
    <source>
        <dbReference type="PROSITE" id="PS51186"/>
    </source>
</evidence>
<dbReference type="EC" id="2.3.1.-" evidence="3"/>
<comment type="caution">
    <text evidence="3">The sequence shown here is derived from an EMBL/GenBank/DDBJ whole genome shotgun (WGS) entry which is preliminary data.</text>
</comment>
<feature type="domain" description="N-acetyltransferase" evidence="2">
    <location>
        <begin position="55"/>
        <end position="137"/>
    </location>
</feature>
<organism evidence="3 4">
    <name type="scientific">Streptomyces sp. 900105245</name>
    <dbReference type="NCBI Taxonomy" id="3154379"/>
    <lineage>
        <taxon>Bacteria</taxon>
        <taxon>Bacillati</taxon>
        <taxon>Actinomycetota</taxon>
        <taxon>Actinomycetes</taxon>
        <taxon>Kitasatosporales</taxon>
        <taxon>Streptomycetaceae</taxon>
        <taxon>Streptomyces</taxon>
    </lineage>
</organism>
<gene>
    <name evidence="3" type="ORF">ABT272_39150</name>
</gene>
<name>A0ABV1UIY6_9ACTN</name>
<sequence length="156" mass="17027">MRGDRSPTPSTTLLFAEPPTASPSPPSTSARAAGCSTGRSPPRLWRTLVERVSNIDTIAVHPDHRGQGIATRILDLVEDDFRQAGYRALTLRHEHGKKHFFTARGYSSLPRLAVDLPPTGLFTRAEPGWKFAVKPLDDTVTLTSQRGVTTITGLLD</sequence>
<reference evidence="3 4" key="1">
    <citation type="submission" date="2024-06" db="EMBL/GenBank/DDBJ databases">
        <title>The Natural Products Discovery Center: Release of the First 8490 Sequenced Strains for Exploring Actinobacteria Biosynthetic Diversity.</title>
        <authorList>
            <person name="Kalkreuter E."/>
            <person name="Kautsar S.A."/>
            <person name="Yang D."/>
            <person name="Bader C.D."/>
            <person name="Teijaro C.N."/>
            <person name="Fluegel L."/>
            <person name="Davis C.M."/>
            <person name="Simpson J.R."/>
            <person name="Lauterbach L."/>
            <person name="Steele A.D."/>
            <person name="Gui C."/>
            <person name="Meng S."/>
            <person name="Li G."/>
            <person name="Viehrig K."/>
            <person name="Ye F."/>
            <person name="Su P."/>
            <person name="Kiefer A.F."/>
            <person name="Nichols A."/>
            <person name="Cepeda A.J."/>
            <person name="Yan W."/>
            <person name="Fan B."/>
            <person name="Jiang Y."/>
            <person name="Adhikari A."/>
            <person name="Zheng C.-J."/>
            <person name="Schuster L."/>
            <person name="Cowan T.M."/>
            <person name="Smanski M.J."/>
            <person name="Chevrette M.G."/>
            <person name="De Carvalho L.P.S."/>
            <person name="Shen B."/>
        </authorList>
    </citation>
    <scope>NUCLEOTIDE SEQUENCE [LARGE SCALE GENOMIC DNA]</scope>
    <source>
        <strain evidence="3 4">NPDC001166</strain>
    </source>
</reference>
<dbReference type="SUPFAM" id="SSF55729">
    <property type="entry name" value="Acyl-CoA N-acyltransferases (Nat)"/>
    <property type="match status" value="1"/>
</dbReference>